<evidence type="ECO:0000313" key="5">
    <source>
        <dbReference type="Proteomes" id="UP000028864"/>
    </source>
</evidence>
<dbReference type="PANTHER" id="PTHR34075:SF5">
    <property type="entry name" value="BLR3430 PROTEIN"/>
    <property type="match status" value="1"/>
</dbReference>
<evidence type="ECO:0000256" key="1">
    <source>
        <dbReference type="SAM" id="MobiDB-lite"/>
    </source>
</evidence>
<evidence type="ECO:0000259" key="2">
    <source>
        <dbReference type="Pfam" id="PF01796"/>
    </source>
</evidence>
<dbReference type="InterPro" id="IPR012340">
    <property type="entry name" value="NA-bd_OB-fold"/>
</dbReference>
<dbReference type="InterPro" id="IPR002878">
    <property type="entry name" value="ChsH2_C"/>
</dbReference>
<dbReference type="PANTHER" id="PTHR34075">
    <property type="entry name" value="BLR3430 PROTEIN"/>
    <property type="match status" value="1"/>
</dbReference>
<gene>
    <name evidence="4" type="ORF">BN1047_02885</name>
</gene>
<organism evidence="4 5">
    <name type="scientific">Mycolicibacterium neoaurum</name>
    <name type="common">Mycobacterium neoaurum</name>
    <dbReference type="NCBI Taxonomy" id="1795"/>
    <lineage>
        <taxon>Bacteria</taxon>
        <taxon>Bacillati</taxon>
        <taxon>Actinomycetota</taxon>
        <taxon>Actinomycetes</taxon>
        <taxon>Mycobacteriales</taxon>
        <taxon>Mycobacteriaceae</taxon>
        <taxon>Mycolicibacterium</taxon>
    </lineage>
</organism>
<proteinExistence type="predicted"/>
<dbReference type="InterPro" id="IPR022002">
    <property type="entry name" value="ChsH2_Znr"/>
</dbReference>
<dbReference type="AlphaFoldDB" id="A0AAV2WL79"/>
<dbReference type="InterPro" id="IPR052513">
    <property type="entry name" value="Thioester_dehydratase-like"/>
</dbReference>
<reference evidence="4" key="1">
    <citation type="submission" date="2014-05" db="EMBL/GenBank/DDBJ databases">
        <authorList>
            <person name="Urmite Genomes"/>
        </authorList>
    </citation>
    <scope>NUCLEOTIDE SEQUENCE</scope>
    <source>
        <strain evidence="4">DSM 44074</strain>
    </source>
</reference>
<name>A0AAV2WL79_MYCNE</name>
<dbReference type="Proteomes" id="UP000028864">
    <property type="component" value="Unassembled WGS sequence"/>
</dbReference>
<dbReference type="EMBL" id="LK021338">
    <property type="protein sequence ID" value="CDQ44999.1"/>
    <property type="molecule type" value="Genomic_DNA"/>
</dbReference>
<dbReference type="Pfam" id="PF01796">
    <property type="entry name" value="OB_ChsH2_C"/>
    <property type="match status" value="1"/>
</dbReference>
<protein>
    <submittedName>
        <fullName evidence="4">Nucleic-acid-binding protein containing a Zn-ribbon</fullName>
    </submittedName>
</protein>
<evidence type="ECO:0000259" key="3">
    <source>
        <dbReference type="Pfam" id="PF12172"/>
    </source>
</evidence>
<feature type="domain" description="ChsH2 C-terminal OB-fold" evidence="2">
    <location>
        <begin position="57"/>
        <end position="124"/>
    </location>
</feature>
<feature type="domain" description="ChsH2 rubredoxin-like zinc ribbon" evidence="3">
    <location>
        <begin position="23"/>
        <end position="54"/>
    </location>
</feature>
<evidence type="ECO:0000313" key="4">
    <source>
        <dbReference type="EMBL" id="CDQ44999.1"/>
    </source>
</evidence>
<feature type="region of interest" description="Disordered" evidence="1">
    <location>
        <begin position="125"/>
        <end position="170"/>
    </location>
</feature>
<feature type="compositionally biased region" description="Basic residues" evidence="1">
    <location>
        <begin position="126"/>
        <end position="136"/>
    </location>
</feature>
<dbReference type="SUPFAM" id="SSF50249">
    <property type="entry name" value="Nucleic acid-binding proteins"/>
    <property type="match status" value="1"/>
</dbReference>
<feature type="compositionally biased region" description="Basic residues" evidence="1">
    <location>
        <begin position="145"/>
        <end position="170"/>
    </location>
</feature>
<sequence>MPAASTAPAVEGWFATDESGATHLIGGKCTACATYVFPPRENNCPNPGCDSDTLALVPLSRRGTVWSYTENRYAPPPPYPSPDPFQPFAVAAVELADEGLIVLGKVVEGTLAADLKVGMAMELRRSHPRPGHRPSLRTHLAAQRPGHRPPGRGRHRRHHRQPRPLRPRLLGHHRHLTPIHHRTGPRHRCTHIRAKMVS</sequence>
<dbReference type="Pfam" id="PF12172">
    <property type="entry name" value="zf-ChsH2"/>
    <property type="match status" value="1"/>
</dbReference>
<reference evidence="4" key="2">
    <citation type="submission" date="2015-09" db="EMBL/GenBank/DDBJ databases">
        <title>Draft genome sequence of Mycobacterium neoaurum DSM 44074.</title>
        <authorList>
            <person name="Croce O."/>
            <person name="Robert C."/>
            <person name="Raoult D."/>
            <person name="Drancourt M."/>
        </authorList>
    </citation>
    <scope>NUCLEOTIDE SEQUENCE</scope>
    <source>
        <strain evidence="4">DSM 44074</strain>
    </source>
</reference>
<accession>A0AAV2WL79</accession>